<dbReference type="AlphaFoldDB" id="A0A0R1NQY0"/>
<gene>
    <name evidence="1" type="ORF">FC98_GL002004</name>
</gene>
<accession>A0A0R1NQY0</accession>
<dbReference type="CDD" id="cd06848">
    <property type="entry name" value="GCS_H"/>
    <property type="match status" value="1"/>
</dbReference>
<organism evidence="1 2">
    <name type="scientific">Lentilactobacillus kisonensis DSM 19906 = JCM 15041</name>
    <dbReference type="NCBI Taxonomy" id="1423766"/>
    <lineage>
        <taxon>Bacteria</taxon>
        <taxon>Bacillati</taxon>
        <taxon>Bacillota</taxon>
        <taxon>Bacilli</taxon>
        <taxon>Lactobacillales</taxon>
        <taxon>Lactobacillaceae</taxon>
        <taxon>Lentilactobacillus</taxon>
    </lineage>
</organism>
<dbReference type="InterPro" id="IPR011053">
    <property type="entry name" value="Single_hybrid_motif"/>
</dbReference>
<dbReference type="EMBL" id="AZEB01000004">
    <property type="protein sequence ID" value="KRL22768.1"/>
    <property type="molecule type" value="Genomic_DNA"/>
</dbReference>
<evidence type="ECO:0000313" key="2">
    <source>
        <dbReference type="Proteomes" id="UP000051439"/>
    </source>
</evidence>
<sequence length="126" mass="14354">MMKTVSIWQKFLNLFNRHPASKLTDEKVKDGVWYAKTENGDYLLGIDESVYQQIGKITFADFPTQLKIIETDDDLLDIEGDKSVETLKSPVSGRVIARNVTIGEDIDRLNTPDPKVNWIMKIEPAK</sequence>
<proteinExistence type="predicted"/>
<dbReference type="RefSeq" id="WP_191981993.1">
    <property type="nucleotide sequence ID" value="NZ_AZEB01000004.1"/>
</dbReference>
<dbReference type="Proteomes" id="UP000051439">
    <property type="component" value="Unassembled WGS sequence"/>
</dbReference>
<evidence type="ECO:0000313" key="1">
    <source>
        <dbReference type="EMBL" id="KRL22768.1"/>
    </source>
</evidence>
<dbReference type="Pfam" id="PF01597">
    <property type="entry name" value="GCV_H"/>
    <property type="match status" value="1"/>
</dbReference>
<dbReference type="PATRIC" id="fig|1423766.4.peg.2079"/>
<reference evidence="1 2" key="1">
    <citation type="journal article" date="2015" name="Genome Announc.">
        <title>Expanding the biotechnology potential of lactobacilli through comparative genomics of 213 strains and associated genera.</title>
        <authorList>
            <person name="Sun Z."/>
            <person name="Harris H.M."/>
            <person name="McCann A."/>
            <person name="Guo C."/>
            <person name="Argimon S."/>
            <person name="Zhang W."/>
            <person name="Yang X."/>
            <person name="Jeffery I.B."/>
            <person name="Cooney J.C."/>
            <person name="Kagawa T.F."/>
            <person name="Liu W."/>
            <person name="Song Y."/>
            <person name="Salvetti E."/>
            <person name="Wrobel A."/>
            <person name="Rasinkangas P."/>
            <person name="Parkhill J."/>
            <person name="Rea M.C."/>
            <person name="O'Sullivan O."/>
            <person name="Ritari J."/>
            <person name="Douillard F.P."/>
            <person name="Paul Ross R."/>
            <person name="Yang R."/>
            <person name="Briner A.E."/>
            <person name="Felis G.E."/>
            <person name="de Vos W.M."/>
            <person name="Barrangou R."/>
            <person name="Klaenhammer T.R."/>
            <person name="Caufield P.W."/>
            <person name="Cui Y."/>
            <person name="Zhang H."/>
            <person name="O'Toole P.W."/>
        </authorList>
    </citation>
    <scope>NUCLEOTIDE SEQUENCE [LARGE SCALE GENOMIC DNA]</scope>
    <source>
        <strain evidence="1 2">DSM 19906</strain>
    </source>
</reference>
<comment type="caution">
    <text evidence="1">The sequence shown here is derived from an EMBL/GenBank/DDBJ whole genome shotgun (WGS) entry which is preliminary data.</text>
</comment>
<dbReference type="Gene3D" id="2.40.50.100">
    <property type="match status" value="1"/>
</dbReference>
<keyword evidence="2" id="KW-1185">Reference proteome</keyword>
<dbReference type="SUPFAM" id="SSF51230">
    <property type="entry name" value="Single hybrid motif"/>
    <property type="match status" value="1"/>
</dbReference>
<name>A0A0R1NQY0_9LACO</name>
<protein>
    <submittedName>
        <fullName evidence="1">Glycine cleavage H-protein</fullName>
    </submittedName>
</protein>
<dbReference type="InterPro" id="IPR033753">
    <property type="entry name" value="GCV_H/Fam206"/>
</dbReference>